<feature type="region of interest" description="Disordered" evidence="1">
    <location>
        <begin position="69"/>
        <end position="89"/>
    </location>
</feature>
<proteinExistence type="predicted"/>
<evidence type="ECO:0000256" key="1">
    <source>
        <dbReference type="SAM" id="MobiDB-lite"/>
    </source>
</evidence>
<dbReference type="Proteomes" id="UP000235739">
    <property type="component" value="Unassembled WGS sequence"/>
</dbReference>
<organism evidence="2 3">
    <name type="scientific">Glutamicibacter arilaitensis</name>
    <dbReference type="NCBI Taxonomy" id="256701"/>
    <lineage>
        <taxon>Bacteria</taxon>
        <taxon>Bacillati</taxon>
        <taxon>Actinomycetota</taxon>
        <taxon>Actinomycetes</taxon>
        <taxon>Micrococcales</taxon>
        <taxon>Micrococcaceae</taxon>
        <taxon>Glutamicibacter</taxon>
    </lineage>
</organism>
<reference evidence="2 3" key="1">
    <citation type="journal article" date="2017" name="Elife">
        <title>Extensive horizontal gene transfer in cheese-associated bacteria.</title>
        <authorList>
            <person name="Bonham K.S."/>
            <person name="Wolfe B.E."/>
            <person name="Dutton R.J."/>
        </authorList>
    </citation>
    <scope>NUCLEOTIDE SEQUENCE [LARGE SCALE GENOMIC DNA]</scope>
    <source>
        <strain evidence="2 3">JB182</strain>
    </source>
</reference>
<protein>
    <submittedName>
        <fullName evidence="2">Uncharacterized protein</fullName>
    </submittedName>
</protein>
<comment type="caution">
    <text evidence="2">The sequence shown here is derived from an EMBL/GenBank/DDBJ whole genome shotgun (WGS) entry which is preliminary data.</text>
</comment>
<sequence length="89" mass="9773">MQHNASQRTNDGLWIEAVALFRAAQESKHHEAQSLLGSSTDPATVVRYFLRLVGIYCRGENPTKLERFASAAHRAGPPPETPPSLMSSL</sequence>
<evidence type="ECO:0000313" key="2">
    <source>
        <dbReference type="EMBL" id="PMQ19950.1"/>
    </source>
</evidence>
<evidence type="ECO:0000313" key="3">
    <source>
        <dbReference type="Proteomes" id="UP000235739"/>
    </source>
</evidence>
<dbReference type="EMBL" id="PNQX01000002">
    <property type="protein sequence ID" value="PMQ19950.1"/>
    <property type="molecule type" value="Genomic_DNA"/>
</dbReference>
<accession>A0A2N7S1D0</accession>
<name>A0A2N7S1D0_9MICC</name>
<dbReference type="AlphaFoldDB" id="A0A2N7S1D0"/>
<gene>
    <name evidence="2" type="ORF">CIK84_15125</name>
</gene>